<feature type="compositionally biased region" description="Low complexity" evidence="1">
    <location>
        <begin position="322"/>
        <end position="356"/>
    </location>
</feature>
<keyword evidence="2" id="KW-0812">Transmembrane</keyword>
<dbReference type="SUPFAM" id="SSF58104">
    <property type="entry name" value="Methyl-accepting chemotaxis protein (MCP) signaling domain"/>
    <property type="match status" value="1"/>
</dbReference>
<evidence type="ECO:0000256" key="2">
    <source>
        <dbReference type="SAM" id="Phobius"/>
    </source>
</evidence>
<feature type="domain" description="Gliding motility protein GldL-like N-terminal" evidence="3">
    <location>
        <begin position="27"/>
        <end position="87"/>
    </location>
</feature>
<protein>
    <submittedName>
        <fullName evidence="4">Gliding motility-associated protein GldL</fullName>
    </submittedName>
</protein>
<evidence type="ECO:0000256" key="1">
    <source>
        <dbReference type="SAM" id="MobiDB-lite"/>
    </source>
</evidence>
<reference evidence="4 5" key="1">
    <citation type="submission" date="2020-08" db="EMBL/GenBank/DDBJ databases">
        <title>Genomic Encyclopedia of Type Strains, Phase IV (KMG-IV): sequencing the most valuable type-strain genomes for metagenomic binning, comparative biology and taxonomic classification.</title>
        <authorList>
            <person name="Goeker M."/>
        </authorList>
    </citation>
    <scope>NUCLEOTIDE SEQUENCE [LARGE SCALE GENOMIC DNA]</scope>
    <source>
        <strain evidence="4 5">DSM 102983</strain>
    </source>
</reference>
<gene>
    <name evidence="4" type="ORF">GGQ57_002017</name>
</gene>
<keyword evidence="5" id="KW-1185">Reference proteome</keyword>
<accession>A0ABR6KKZ0</accession>
<feature type="compositionally biased region" description="Polar residues" evidence="1">
    <location>
        <begin position="357"/>
        <end position="367"/>
    </location>
</feature>
<proteinExistence type="predicted"/>
<evidence type="ECO:0000259" key="3">
    <source>
        <dbReference type="Pfam" id="PF22827"/>
    </source>
</evidence>
<dbReference type="RefSeq" id="WP_229800913.1">
    <property type="nucleotide sequence ID" value="NZ_BMPB01000001.1"/>
</dbReference>
<keyword evidence="2" id="KW-1133">Transmembrane helix</keyword>
<organism evidence="4 5">
    <name type="scientific">Parabacteroides faecis</name>
    <dbReference type="NCBI Taxonomy" id="1217282"/>
    <lineage>
        <taxon>Bacteria</taxon>
        <taxon>Pseudomonadati</taxon>
        <taxon>Bacteroidota</taxon>
        <taxon>Bacteroidia</taxon>
        <taxon>Bacteroidales</taxon>
        <taxon>Tannerellaceae</taxon>
        <taxon>Parabacteroides</taxon>
    </lineage>
</organism>
<keyword evidence="2" id="KW-0472">Membrane</keyword>
<feature type="region of interest" description="Disordered" evidence="1">
    <location>
        <begin position="322"/>
        <end position="367"/>
    </location>
</feature>
<comment type="caution">
    <text evidence="4">The sequence shown here is derived from an EMBL/GenBank/DDBJ whole genome shotgun (WGS) entry which is preliminary data.</text>
</comment>
<dbReference type="InterPro" id="IPR019852">
    <property type="entry name" value="Motility-assoc_prot_GldL"/>
</dbReference>
<dbReference type="Pfam" id="PF22827">
    <property type="entry name" value="GldL_N"/>
    <property type="match status" value="1"/>
</dbReference>
<evidence type="ECO:0000313" key="4">
    <source>
        <dbReference type="EMBL" id="MBB4622120.1"/>
    </source>
</evidence>
<dbReference type="EMBL" id="JACHOC010000003">
    <property type="protein sequence ID" value="MBB4622120.1"/>
    <property type="molecule type" value="Genomic_DNA"/>
</dbReference>
<dbReference type="Proteomes" id="UP000533637">
    <property type="component" value="Unassembled WGS sequence"/>
</dbReference>
<feature type="transmembrane region" description="Helical" evidence="2">
    <location>
        <begin position="23"/>
        <end position="45"/>
    </location>
</feature>
<name>A0ABR6KKZ0_9BACT</name>
<evidence type="ECO:0000313" key="5">
    <source>
        <dbReference type="Proteomes" id="UP000533637"/>
    </source>
</evidence>
<dbReference type="InterPro" id="IPR055087">
    <property type="entry name" value="GldL-like_N"/>
</dbReference>
<dbReference type="NCBIfam" id="TIGR03513">
    <property type="entry name" value="GldL_gliding"/>
    <property type="match status" value="2"/>
</dbReference>
<sequence length="367" mass="41026">MGKYRRYKNRIEMFLSSDMGKRVLNFCYSWGASIVIIGAMFKLLHLPYGNQILFIAMTVEALVFFISAFEHPSNEYHWEEVFPVLKSKNPMDRPDFAGTGMSNLINSSENMEDDNAGGGININVGAAKRAGIAGDLSGASVLGNLDVSEEDTKNLSESIKKLSGAAEQISKMAELTEATQKYLEQLSGMSENMERFSHVTNSLTNVSDTLLNSYKSITDNSDGINQNSRGYVQQMEMLNRNISGLNTIYEIQLKSISSQIESIEHINGGLNRIREMYDGSVTDSSVFRNETEKMTRQLAELNQVYSRLLQAMTVNMGAAPAYQQPASQPQQPNYQQQTAYQQPYQQPYGYQQQAPYTNNPGQQQAGR</sequence>